<reference evidence="8" key="2">
    <citation type="submission" date="2012-10" db="EMBL/GenBank/DDBJ databases">
        <authorList>
            <consortium name="The Broad Institute Genome Sequencing Platform"/>
            <consortium name="The Broad Institute Genome Sequencing Center for Infectious Disease"/>
            <person name="Cuomo C."/>
            <person name="Troemel E."/>
            <person name="Walker B."/>
            <person name="Young S.K."/>
            <person name="Zeng Q."/>
            <person name="Gargeya S."/>
            <person name="Fitzgerald M."/>
            <person name="Haas B."/>
            <person name="Abouelleil A."/>
            <person name="Alvarado L."/>
            <person name="Arachchi H.M."/>
            <person name="Berlin A.M."/>
            <person name="Chapman S.B."/>
            <person name="Goldberg J."/>
            <person name="Griggs A."/>
            <person name="Gujja S."/>
            <person name="Hansen M."/>
            <person name="Howarth C."/>
            <person name="Imamovic A."/>
            <person name="Larimer J."/>
            <person name="McCowan C."/>
            <person name="Murphy C."/>
            <person name="Neiman D."/>
            <person name="Pearson M."/>
            <person name="Priest M."/>
            <person name="Roberts A."/>
            <person name="Saif S."/>
            <person name="Shea T."/>
            <person name="Sisk P."/>
            <person name="Sykes S."/>
            <person name="Wortman J."/>
            <person name="Nusbaum C."/>
            <person name="Birren B."/>
        </authorList>
    </citation>
    <scope>NUCLEOTIDE SEQUENCE</scope>
    <source>
        <strain evidence="8">ERTm6</strain>
    </source>
</reference>
<keyword evidence="3" id="KW-0238">DNA-binding</keyword>
<dbReference type="AlphaFoldDB" id="H8ZD87"/>
<evidence type="ECO:0000256" key="2">
    <source>
        <dbReference type="ARBA" id="ARBA00006403"/>
    </source>
</evidence>
<comment type="subcellular location">
    <subcellularLocation>
        <location evidence="1">Nucleus</location>
    </subcellularLocation>
</comment>
<gene>
    <name evidence="7" type="ORF">NERG_01558</name>
    <name evidence="8" type="ORF">NESG_00333</name>
</gene>
<evidence type="ECO:0000256" key="1">
    <source>
        <dbReference type="ARBA" id="ARBA00004123"/>
    </source>
</evidence>
<dbReference type="InterPro" id="IPR000232">
    <property type="entry name" value="HSF_DNA-bd"/>
</dbReference>
<accession>A0A086J537</accession>
<evidence type="ECO:0000256" key="5">
    <source>
        <dbReference type="RuleBase" id="RU004020"/>
    </source>
</evidence>
<name>H8ZD87_NEMA1</name>
<dbReference type="Gene3D" id="1.10.10.10">
    <property type="entry name" value="Winged helix-like DNA-binding domain superfamily/Winged helix DNA-binding domain"/>
    <property type="match status" value="1"/>
</dbReference>
<dbReference type="Proteomes" id="UP000005622">
    <property type="component" value="Unassembled WGS sequence"/>
</dbReference>
<dbReference type="GO" id="GO:0003700">
    <property type="term" value="F:DNA-binding transcription factor activity"/>
    <property type="evidence" value="ECO:0007669"/>
    <property type="project" value="InterPro"/>
</dbReference>
<dbReference type="EMBL" id="JH604636">
    <property type="protein sequence ID" value="EHY65112.1"/>
    <property type="molecule type" value="Genomic_DNA"/>
</dbReference>
<evidence type="ECO:0000259" key="6">
    <source>
        <dbReference type="SMART" id="SM00415"/>
    </source>
</evidence>
<protein>
    <recommendedName>
        <fullName evidence="6">HSF-type DNA-binding domain-containing protein</fullName>
    </recommendedName>
</protein>
<keyword evidence="4" id="KW-0539">Nucleus</keyword>
<accession>H8ZD87</accession>
<evidence type="ECO:0000256" key="3">
    <source>
        <dbReference type="ARBA" id="ARBA00023125"/>
    </source>
</evidence>
<comment type="similarity">
    <text evidence="2 5">Belongs to the HSF family.</text>
</comment>
<dbReference type="Pfam" id="PF00447">
    <property type="entry name" value="HSF_DNA-bind"/>
    <property type="match status" value="1"/>
</dbReference>
<dbReference type="PANTHER" id="PTHR10015:SF427">
    <property type="entry name" value="HEAT SHOCK FACTOR PROTEIN"/>
    <property type="match status" value="1"/>
</dbReference>
<dbReference type="GO" id="GO:0005634">
    <property type="term" value="C:nucleus"/>
    <property type="evidence" value="ECO:0007669"/>
    <property type="project" value="UniProtKB-SubCell"/>
</dbReference>
<organism evidence="7">
    <name type="scientific">Nematocida ausubeli (strain ATCC PRA-371 / ERTm2)</name>
    <name type="common">Nematode killer fungus</name>
    <dbReference type="NCBI Taxonomy" id="1913371"/>
    <lineage>
        <taxon>Eukaryota</taxon>
        <taxon>Fungi</taxon>
        <taxon>Fungi incertae sedis</taxon>
        <taxon>Microsporidia</taxon>
        <taxon>Nematocida</taxon>
    </lineage>
</organism>
<sequence length="206" mass="24125">MLKFLRNLYSVVCSDSDPSITWNESGDGFVILDKAEFMSNTFPKLCKSNEYGTFVRQLNNYGFSKEKRHGIDEFTNPKFLKGSPHLLDLLKRKTIMPSERMNDISIVKDNQMMLHSNMTAINEVNRKLSKEVYILKKRVDQQDRTINELVRAFIRIFNKQEAKEETLRLKDNTDIDNLLSDIPHMPPEEQENISIDEFLNNEFDQV</sequence>
<dbReference type="STRING" id="944018.H8ZD87"/>
<dbReference type="SUPFAM" id="SSF46785">
    <property type="entry name" value="Winged helix' DNA-binding domain"/>
    <property type="match status" value="1"/>
</dbReference>
<dbReference type="GO" id="GO:0043565">
    <property type="term" value="F:sequence-specific DNA binding"/>
    <property type="evidence" value="ECO:0007669"/>
    <property type="project" value="InterPro"/>
</dbReference>
<feature type="domain" description="HSF-type DNA-binding" evidence="6">
    <location>
        <begin position="1"/>
        <end position="93"/>
    </location>
</feature>
<evidence type="ECO:0000313" key="9">
    <source>
        <dbReference type="Proteomes" id="UP000054524"/>
    </source>
</evidence>
<reference evidence="8 9" key="3">
    <citation type="journal article" date="2014" name="Genome Announc.">
        <title>Genome Sequence of the Microsporidian Species Nematocida sp1 Strain ERTm6 (ATCC PRA-372).</title>
        <authorList>
            <person name="Bakowski M.A."/>
            <person name="Priest M."/>
            <person name="Young S."/>
            <person name="Cuomo C.A."/>
            <person name="Troemel E.R."/>
        </authorList>
    </citation>
    <scope>NUCLEOTIDE SEQUENCE [LARGE SCALE GENOMIC DNA]</scope>
    <source>
        <strain evidence="8 9">ERTm6</strain>
    </source>
</reference>
<dbReference type="InterPro" id="IPR036390">
    <property type="entry name" value="WH_DNA-bd_sf"/>
</dbReference>
<proteinExistence type="inferred from homology"/>
<evidence type="ECO:0000313" key="7">
    <source>
        <dbReference type="EMBL" id="EHY65112.1"/>
    </source>
</evidence>
<dbReference type="OrthoDB" id="60033at2759"/>
<evidence type="ECO:0000256" key="4">
    <source>
        <dbReference type="ARBA" id="ARBA00023242"/>
    </source>
</evidence>
<dbReference type="PANTHER" id="PTHR10015">
    <property type="entry name" value="HEAT SHOCK TRANSCRIPTION FACTOR"/>
    <property type="match status" value="1"/>
</dbReference>
<dbReference type="InterPro" id="IPR036388">
    <property type="entry name" value="WH-like_DNA-bd_sf"/>
</dbReference>
<keyword evidence="9" id="KW-1185">Reference proteome</keyword>
<dbReference type="Proteomes" id="UP000054524">
    <property type="component" value="Unassembled WGS sequence"/>
</dbReference>
<evidence type="ECO:0000313" key="8">
    <source>
        <dbReference type="EMBL" id="KFG27255.1"/>
    </source>
</evidence>
<reference evidence="7" key="1">
    <citation type="submission" date="2011-03" db="EMBL/GenBank/DDBJ databases">
        <title>The Genome Sequence of Nematocida sp1 strain ERTm2.</title>
        <authorList>
            <consortium name="The Broad Institute Genome Sequencing Platform"/>
            <consortium name="The Broad Institute Genome Sequencing Center for Infectious Disease"/>
            <person name="Cuomo C."/>
            <person name="Troemel E."/>
            <person name="Young S.K."/>
            <person name="Zeng Q."/>
            <person name="Gargeya S."/>
            <person name="Fitzgerald M."/>
            <person name="Haas B."/>
            <person name="Abouelleil A."/>
            <person name="Alvarado L."/>
            <person name="Arachchi H.M."/>
            <person name="Berlin A."/>
            <person name="Brown A."/>
            <person name="Chapman S.B."/>
            <person name="Chen Z."/>
            <person name="Dunbar C."/>
            <person name="Freedman E."/>
            <person name="Gearin G."/>
            <person name="Gellesch M."/>
            <person name="Goldberg J."/>
            <person name="Griggs A."/>
            <person name="Gujja S."/>
            <person name="Heilman E.R."/>
            <person name="Heiman D."/>
            <person name="Howarth C."/>
            <person name="Larson L."/>
            <person name="Lui A."/>
            <person name="MacDonald P.J.P."/>
            <person name="Mehta T."/>
            <person name="Montmayeur A."/>
            <person name="Murphy C."/>
            <person name="Neiman D."/>
            <person name="Pearson M."/>
            <person name="Priest M."/>
            <person name="Roberts A."/>
            <person name="Saif S."/>
            <person name="Shea T."/>
            <person name="Shenoy N."/>
            <person name="Sisk P."/>
            <person name="Stolte C."/>
            <person name="Sykes S."/>
            <person name="White J."/>
            <person name="Yandava C."/>
            <person name="Wortman J."/>
            <person name="Nusbaum C."/>
            <person name="Birren B."/>
        </authorList>
    </citation>
    <scope>NUCLEOTIDE SEQUENCE</scope>
    <source>
        <strain evidence="7">ERTm2</strain>
    </source>
</reference>
<dbReference type="SMART" id="SM00415">
    <property type="entry name" value="HSF"/>
    <property type="match status" value="1"/>
</dbReference>
<dbReference type="EMBL" id="AKIJ01000001">
    <property type="protein sequence ID" value="KFG27255.1"/>
    <property type="molecule type" value="Genomic_DNA"/>
</dbReference>
<dbReference type="HOGENOM" id="CLU_030308_8_1_1"/>